<dbReference type="OrthoDB" id="5960141at2759"/>
<feature type="active site" description="Proton acceptor" evidence="4">
    <location>
        <position position="216"/>
    </location>
</feature>
<dbReference type="Gene3D" id="3.40.570.10">
    <property type="entry name" value="Extracellular Endonuclease, subunit A"/>
    <property type="match status" value="1"/>
</dbReference>
<evidence type="ECO:0000259" key="6">
    <source>
        <dbReference type="SMART" id="SM00477"/>
    </source>
</evidence>
<evidence type="ECO:0000313" key="9">
    <source>
        <dbReference type="Proteomes" id="UP000625711"/>
    </source>
</evidence>
<dbReference type="FunFam" id="3.40.570.10:FF:000007">
    <property type="entry name" value="Alkaline nuclease"/>
    <property type="match status" value="1"/>
</dbReference>
<reference evidence="8" key="1">
    <citation type="submission" date="2020-08" db="EMBL/GenBank/DDBJ databases">
        <title>Genome sequencing and assembly of the red palm weevil Rhynchophorus ferrugineus.</title>
        <authorList>
            <person name="Dias G.B."/>
            <person name="Bergman C.M."/>
            <person name="Manee M."/>
        </authorList>
    </citation>
    <scope>NUCLEOTIDE SEQUENCE</scope>
    <source>
        <strain evidence="8">AA-2017</strain>
        <tissue evidence="8">Whole larva</tissue>
    </source>
</reference>
<evidence type="ECO:0000256" key="1">
    <source>
        <dbReference type="ARBA" id="ARBA00010052"/>
    </source>
</evidence>
<keyword evidence="9" id="KW-1185">Reference proteome</keyword>
<evidence type="ECO:0000256" key="2">
    <source>
        <dbReference type="ARBA" id="ARBA00022722"/>
    </source>
</evidence>
<dbReference type="GO" id="GO:0046872">
    <property type="term" value="F:metal ion binding"/>
    <property type="evidence" value="ECO:0007669"/>
    <property type="project" value="UniProtKB-KW"/>
</dbReference>
<name>A0A834J1R7_RHYFE</name>
<dbReference type="InterPro" id="IPR020821">
    <property type="entry name" value="ENPP1-3/EXOG-like_nuc-like"/>
</dbReference>
<organism evidence="8 9">
    <name type="scientific">Rhynchophorus ferrugineus</name>
    <name type="common">Red palm weevil</name>
    <name type="synonym">Curculio ferrugineus</name>
    <dbReference type="NCBI Taxonomy" id="354439"/>
    <lineage>
        <taxon>Eukaryota</taxon>
        <taxon>Metazoa</taxon>
        <taxon>Ecdysozoa</taxon>
        <taxon>Arthropoda</taxon>
        <taxon>Hexapoda</taxon>
        <taxon>Insecta</taxon>
        <taxon>Pterygota</taxon>
        <taxon>Neoptera</taxon>
        <taxon>Endopterygota</taxon>
        <taxon>Coleoptera</taxon>
        <taxon>Polyphaga</taxon>
        <taxon>Cucujiformia</taxon>
        <taxon>Curculionidae</taxon>
        <taxon>Dryophthorinae</taxon>
        <taxon>Rhynchophorus</taxon>
    </lineage>
</organism>
<dbReference type="PANTHER" id="PTHR13966:SF19">
    <property type="entry name" value="NUCLEASE EXOG, MITOCHONDRIAL"/>
    <property type="match status" value="1"/>
</dbReference>
<comment type="caution">
    <text evidence="8">The sequence shown here is derived from an EMBL/GenBank/DDBJ whole genome shotgun (WGS) entry which is preliminary data.</text>
</comment>
<feature type="domain" description="ENPP1-3/EXOG-like endonuclease/phosphodiesterase" evidence="6">
    <location>
        <begin position="128"/>
        <end position="356"/>
    </location>
</feature>
<keyword evidence="5" id="KW-0479">Metal-binding</keyword>
<evidence type="ECO:0000256" key="3">
    <source>
        <dbReference type="ARBA" id="ARBA00022759"/>
    </source>
</evidence>
<protein>
    <recommendedName>
        <fullName evidence="10">DNA/RNA non-specific endonuclease domain-containing protein</fullName>
    </recommendedName>
</protein>
<dbReference type="InterPro" id="IPR001604">
    <property type="entry name" value="Endo_G_ENPP1-like_dom"/>
</dbReference>
<dbReference type="GO" id="GO:0003676">
    <property type="term" value="F:nucleic acid binding"/>
    <property type="evidence" value="ECO:0007669"/>
    <property type="project" value="InterPro"/>
</dbReference>
<dbReference type="GO" id="GO:0006309">
    <property type="term" value="P:apoptotic DNA fragmentation"/>
    <property type="evidence" value="ECO:0007669"/>
    <property type="project" value="TreeGrafter"/>
</dbReference>
<dbReference type="PANTHER" id="PTHR13966">
    <property type="entry name" value="ENDONUCLEASE RELATED"/>
    <property type="match status" value="1"/>
</dbReference>
<dbReference type="GO" id="GO:0005634">
    <property type="term" value="C:nucleus"/>
    <property type="evidence" value="ECO:0007669"/>
    <property type="project" value="TreeGrafter"/>
</dbReference>
<dbReference type="AlphaFoldDB" id="A0A834J1R7"/>
<evidence type="ECO:0000259" key="7">
    <source>
        <dbReference type="SMART" id="SM00892"/>
    </source>
</evidence>
<evidence type="ECO:0008006" key="10">
    <source>
        <dbReference type="Google" id="ProtNLM"/>
    </source>
</evidence>
<keyword evidence="2" id="KW-0540">Nuclease</keyword>
<evidence type="ECO:0000256" key="5">
    <source>
        <dbReference type="PIRSR" id="PIRSR640255-2"/>
    </source>
</evidence>
<dbReference type="SUPFAM" id="SSF54060">
    <property type="entry name" value="His-Me finger endonucleases"/>
    <property type="match status" value="1"/>
</dbReference>
<keyword evidence="3" id="KW-0378">Hydrolase</keyword>
<dbReference type="InterPro" id="IPR044925">
    <property type="entry name" value="His-Me_finger_sf"/>
</dbReference>
<dbReference type="GO" id="GO:0004521">
    <property type="term" value="F:RNA endonuclease activity"/>
    <property type="evidence" value="ECO:0007669"/>
    <property type="project" value="TreeGrafter"/>
</dbReference>
<accession>A0A834J1R7</accession>
<dbReference type="SMART" id="SM00477">
    <property type="entry name" value="NUC"/>
    <property type="match status" value="1"/>
</dbReference>
<evidence type="ECO:0000256" key="4">
    <source>
        <dbReference type="PIRSR" id="PIRSR640255-1"/>
    </source>
</evidence>
<dbReference type="GO" id="GO:0005743">
    <property type="term" value="C:mitochondrial inner membrane"/>
    <property type="evidence" value="ECO:0007669"/>
    <property type="project" value="TreeGrafter"/>
</dbReference>
<dbReference type="GO" id="GO:0000014">
    <property type="term" value="F:single-stranded DNA endodeoxyribonuclease activity"/>
    <property type="evidence" value="ECO:0007669"/>
    <property type="project" value="TreeGrafter"/>
</dbReference>
<sequence length="391" mass="44250">MADQSKQTKAECQVDPLTLRNVPLILDKNRHVMYPLSRSNKVTLNSGEIIQICCSGNNILYNNKLIKSECISIGCLADDGFMFNGDSIEFDGLKCHQIPSNIIKYTNKTCGGHGSELVIGYDLKQGFITQITICFDNINLTPIYAHHTIVRSIGYRDSNVPRIYFQDNGFYTLPVTLDYLYQKDNQRRIVNALVQIDENSDKYVRRSGDLFINRGHLAAKGDFVYAFQQMATFHYPNSSPQWASFNGGNWNEVEISVRGLASSREIDLEIYTGVWGTMTLPNTRTNCDTDVYLFTSSNKQSVPVPELFWKVVVDARRRSGVAIIGVNNPYDIAVSRHVICDDISEKISWFTRLLNAQKKHIEFGYIYACSVTDFGAVVKYLPVLDIDNLLL</sequence>
<gene>
    <name evidence="8" type="ORF">GWI33_010666</name>
</gene>
<dbReference type="InterPro" id="IPR044929">
    <property type="entry name" value="DNA/RNA_non-sp_Endonuclease_sf"/>
</dbReference>
<dbReference type="Proteomes" id="UP000625711">
    <property type="component" value="Unassembled WGS sequence"/>
</dbReference>
<dbReference type="InterPro" id="IPR040255">
    <property type="entry name" value="Non-specific_endonuclease"/>
</dbReference>
<dbReference type="Pfam" id="PF01223">
    <property type="entry name" value="Endonuclease_NS"/>
    <property type="match status" value="1"/>
</dbReference>
<evidence type="ECO:0000313" key="8">
    <source>
        <dbReference type="EMBL" id="KAF7285417.1"/>
    </source>
</evidence>
<dbReference type="EMBL" id="JAACXV010000055">
    <property type="protein sequence ID" value="KAF7285417.1"/>
    <property type="molecule type" value="Genomic_DNA"/>
</dbReference>
<feature type="binding site" evidence="5">
    <location>
        <position position="246"/>
    </location>
    <ligand>
        <name>Mg(2+)</name>
        <dbReference type="ChEBI" id="CHEBI:18420"/>
        <note>catalytic</note>
    </ligand>
</feature>
<keyword evidence="3" id="KW-0255">Endonuclease</keyword>
<feature type="domain" description="DNA/RNA non-specific endonuclease/pyrophosphatase/phosphodiesterase" evidence="7">
    <location>
        <begin position="127"/>
        <end position="374"/>
    </location>
</feature>
<proteinExistence type="inferred from homology"/>
<dbReference type="SMART" id="SM00892">
    <property type="entry name" value="Endonuclease_NS"/>
    <property type="match status" value="1"/>
</dbReference>
<comment type="similarity">
    <text evidence="1">Belongs to the DNA/RNA non-specific endonuclease family.</text>
</comment>